<reference evidence="1" key="1">
    <citation type="journal article" date="2015" name="Nature">
        <title>Complex archaea that bridge the gap between prokaryotes and eukaryotes.</title>
        <authorList>
            <person name="Spang A."/>
            <person name="Saw J.H."/>
            <person name="Jorgensen S.L."/>
            <person name="Zaremba-Niedzwiedzka K."/>
            <person name="Martijn J."/>
            <person name="Lind A.E."/>
            <person name="van Eijk R."/>
            <person name="Schleper C."/>
            <person name="Guy L."/>
            <person name="Ettema T.J."/>
        </authorList>
    </citation>
    <scope>NUCLEOTIDE SEQUENCE</scope>
</reference>
<accession>A0A0F9LZV4</accession>
<evidence type="ECO:0000313" key="1">
    <source>
        <dbReference type="EMBL" id="KKM69950.1"/>
    </source>
</evidence>
<proteinExistence type="predicted"/>
<gene>
    <name evidence="1" type="ORF">LCGC14_1445760</name>
</gene>
<comment type="caution">
    <text evidence="1">The sequence shown here is derived from an EMBL/GenBank/DDBJ whole genome shotgun (WGS) entry which is preliminary data.</text>
</comment>
<organism evidence="1">
    <name type="scientific">marine sediment metagenome</name>
    <dbReference type="NCBI Taxonomy" id="412755"/>
    <lineage>
        <taxon>unclassified sequences</taxon>
        <taxon>metagenomes</taxon>
        <taxon>ecological metagenomes</taxon>
    </lineage>
</organism>
<protein>
    <submittedName>
        <fullName evidence="1">Uncharacterized protein</fullName>
    </submittedName>
</protein>
<dbReference type="AlphaFoldDB" id="A0A0F9LZV4"/>
<name>A0A0F9LZV4_9ZZZZ</name>
<dbReference type="EMBL" id="LAZR01009906">
    <property type="protein sequence ID" value="KKM69950.1"/>
    <property type="molecule type" value="Genomic_DNA"/>
</dbReference>
<sequence length="66" mass="7970">MNKQWIEASHYHANHYRRVFSLGKEGGRPPTYEYLDVIGLFETGWMIYDFDKYNDERDKYGYPGNE</sequence>